<dbReference type="EMBL" id="JAHRIM010064726">
    <property type="protein sequence ID" value="MEQ2272103.1"/>
    <property type="molecule type" value="Genomic_DNA"/>
</dbReference>
<dbReference type="PROSITE" id="PS50082">
    <property type="entry name" value="WD_REPEATS_2"/>
    <property type="match status" value="4"/>
</dbReference>
<dbReference type="InterPro" id="IPR015943">
    <property type="entry name" value="WD40/YVTN_repeat-like_dom_sf"/>
</dbReference>
<evidence type="ECO:0000256" key="1">
    <source>
        <dbReference type="ARBA" id="ARBA00022574"/>
    </source>
</evidence>
<dbReference type="SMART" id="SM00320">
    <property type="entry name" value="WD40"/>
    <property type="match status" value="4"/>
</dbReference>
<feature type="repeat" description="WD" evidence="3">
    <location>
        <begin position="133"/>
        <end position="174"/>
    </location>
</feature>
<dbReference type="PRINTS" id="PR00320">
    <property type="entry name" value="GPROTEINBRPT"/>
</dbReference>
<dbReference type="SUPFAM" id="SSF50978">
    <property type="entry name" value="WD40 repeat-like"/>
    <property type="match status" value="1"/>
</dbReference>
<accession>A0ABV0WR26</accession>
<keyword evidence="5" id="KW-1185">Reference proteome</keyword>
<dbReference type="PROSITE" id="PS00678">
    <property type="entry name" value="WD_REPEATS_1"/>
    <property type="match status" value="1"/>
</dbReference>
<keyword evidence="2" id="KW-0677">Repeat</keyword>
<feature type="repeat" description="WD" evidence="3">
    <location>
        <begin position="256"/>
        <end position="288"/>
    </location>
</feature>
<dbReference type="InterPro" id="IPR036322">
    <property type="entry name" value="WD40_repeat_dom_sf"/>
</dbReference>
<dbReference type="Proteomes" id="UP001444071">
    <property type="component" value="Unassembled WGS sequence"/>
</dbReference>
<evidence type="ECO:0000256" key="2">
    <source>
        <dbReference type="ARBA" id="ARBA00022737"/>
    </source>
</evidence>
<evidence type="ECO:0000256" key="3">
    <source>
        <dbReference type="PROSITE-ProRule" id="PRU00221"/>
    </source>
</evidence>
<evidence type="ECO:0000313" key="5">
    <source>
        <dbReference type="Proteomes" id="UP001444071"/>
    </source>
</evidence>
<dbReference type="PANTHER" id="PTHR19850">
    <property type="entry name" value="GUANINE NUCLEOTIDE-BINDING PROTEIN BETA G PROTEIN BETA"/>
    <property type="match status" value="1"/>
</dbReference>
<feature type="repeat" description="WD" evidence="3">
    <location>
        <begin position="47"/>
        <end position="88"/>
    </location>
</feature>
<proteinExistence type="predicted"/>
<dbReference type="PIRSF" id="PIRSF002394">
    <property type="entry name" value="GN-bd_beta"/>
    <property type="match status" value="1"/>
</dbReference>
<dbReference type="InterPro" id="IPR020472">
    <property type="entry name" value="WD40_PAC1"/>
</dbReference>
<reference evidence="4 5" key="1">
    <citation type="submission" date="2021-06" db="EMBL/GenBank/DDBJ databases">
        <authorList>
            <person name="Palmer J.M."/>
        </authorList>
    </citation>
    <scope>NUCLEOTIDE SEQUENCE [LARGE SCALE GENOMIC DNA]</scope>
    <source>
        <strain evidence="4 5">XR_2019</strain>
        <tissue evidence="4">Muscle</tissue>
    </source>
</reference>
<dbReference type="InterPro" id="IPR019775">
    <property type="entry name" value="WD40_repeat_CS"/>
</dbReference>
<dbReference type="InterPro" id="IPR016346">
    <property type="entry name" value="G-protein_beta_1-5"/>
</dbReference>
<comment type="caution">
    <text evidence="4">The sequence shown here is derived from an EMBL/GenBank/DDBJ whole genome shotgun (WGS) entry which is preliminary data.</text>
</comment>
<dbReference type="Gene3D" id="2.130.10.10">
    <property type="entry name" value="YVTN repeat-like/Quinoprotein amine dehydrogenase"/>
    <property type="match status" value="2"/>
</dbReference>
<dbReference type="Pfam" id="PF00400">
    <property type="entry name" value="WD40"/>
    <property type="match status" value="1"/>
</dbReference>
<keyword evidence="1 3" id="KW-0853">WD repeat</keyword>
<dbReference type="InterPro" id="IPR001680">
    <property type="entry name" value="WD40_rpt"/>
</dbReference>
<feature type="repeat" description="WD" evidence="3">
    <location>
        <begin position="89"/>
        <end position="132"/>
    </location>
</feature>
<dbReference type="CDD" id="cd00200">
    <property type="entry name" value="WD40"/>
    <property type="match status" value="1"/>
</dbReference>
<sequence length="288" mass="31498">MPCTWVMACAYAPSGCAVACGGLDNKCSVYPLSLDKNENLAAKKKSVAMHTNYLSACSFTNSDMQILTSSGDGTCALWDVESGQLLQSFHGHAADVLCLDLAPSETGNTFVSGGCDKKANVWDMRSGQCIQSFETHESDINSVRYYPSGDAFASGSDDATCRLYDLRADREVAIYSKESIIFGVSSVDFSLSGINFPLLLLQMLRSFAQHAVIALRNHKIYLCPVMIFLGRLLFGGYNDYTINVWDVLKGTRVSILFGHENRVSTLRVSPDGTAFCTGSWDHTLRIWA</sequence>
<dbReference type="PROSITE" id="PS50294">
    <property type="entry name" value="WD_REPEATS_REGION"/>
    <property type="match status" value="4"/>
</dbReference>
<protein>
    <submittedName>
        <fullName evidence="4">Guanine nucleotide-binding protein subunit beta-5a</fullName>
    </submittedName>
</protein>
<gene>
    <name evidence="4" type="primary">GNB5A_1</name>
    <name evidence="4" type="ORF">XENORESO_014731</name>
</gene>
<name>A0ABV0WR26_9TELE</name>
<evidence type="ECO:0000313" key="4">
    <source>
        <dbReference type="EMBL" id="MEQ2272103.1"/>
    </source>
</evidence>
<dbReference type="Pfam" id="PF25391">
    <property type="entry name" value="WD40_Gbeta"/>
    <property type="match status" value="1"/>
</dbReference>
<organism evidence="4 5">
    <name type="scientific">Xenotaenia resolanae</name>
    <dbReference type="NCBI Taxonomy" id="208358"/>
    <lineage>
        <taxon>Eukaryota</taxon>
        <taxon>Metazoa</taxon>
        <taxon>Chordata</taxon>
        <taxon>Craniata</taxon>
        <taxon>Vertebrata</taxon>
        <taxon>Euteleostomi</taxon>
        <taxon>Actinopterygii</taxon>
        <taxon>Neopterygii</taxon>
        <taxon>Teleostei</taxon>
        <taxon>Neoteleostei</taxon>
        <taxon>Acanthomorphata</taxon>
        <taxon>Ovalentaria</taxon>
        <taxon>Atherinomorphae</taxon>
        <taxon>Cyprinodontiformes</taxon>
        <taxon>Goodeidae</taxon>
        <taxon>Xenotaenia</taxon>
    </lineage>
</organism>